<evidence type="ECO:0000256" key="5">
    <source>
        <dbReference type="ARBA" id="ARBA00023049"/>
    </source>
</evidence>
<evidence type="ECO:0000259" key="8">
    <source>
        <dbReference type="Pfam" id="PF01435"/>
    </source>
</evidence>
<gene>
    <name evidence="9" type="ORF">CA984_27470</name>
</gene>
<dbReference type="GO" id="GO:0046872">
    <property type="term" value="F:metal ion binding"/>
    <property type="evidence" value="ECO:0007669"/>
    <property type="project" value="UniProtKB-KW"/>
</dbReference>
<keyword evidence="4 6" id="KW-0862">Zinc</keyword>
<evidence type="ECO:0000256" key="6">
    <source>
        <dbReference type="RuleBase" id="RU003983"/>
    </source>
</evidence>
<proteinExistence type="inferred from homology"/>
<keyword evidence="5 6" id="KW-0482">Metalloprotease</keyword>
<name>A0A243REK6_9ACTN</name>
<keyword evidence="7" id="KW-0472">Membrane</keyword>
<evidence type="ECO:0000313" key="9">
    <source>
        <dbReference type="EMBL" id="OUC93110.1"/>
    </source>
</evidence>
<keyword evidence="10" id="KW-1185">Reference proteome</keyword>
<evidence type="ECO:0000313" key="10">
    <source>
        <dbReference type="Proteomes" id="UP000194761"/>
    </source>
</evidence>
<dbReference type="Pfam" id="PF01435">
    <property type="entry name" value="Peptidase_M48"/>
    <property type="match status" value="1"/>
</dbReference>
<reference evidence="9 10" key="1">
    <citation type="submission" date="2017-05" db="EMBL/GenBank/DDBJ databases">
        <title>Biotechnological potential of actinobacteria isolated from South African environments.</title>
        <authorList>
            <person name="Le Roes-Hill M."/>
            <person name="Prins A."/>
            <person name="Durrell K.A."/>
        </authorList>
    </citation>
    <scope>NUCLEOTIDE SEQUENCE [LARGE SCALE GENOMIC DNA]</scope>
    <source>
        <strain evidence="9">M26</strain>
    </source>
</reference>
<organism evidence="9 10">
    <name type="scientific">Streptosporangium minutum</name>
    <dbReference type="NCBI Taxonomy" id="569862"/>
    <lineage>
        <taxon>Bacteria</taxon>
        <taxon>Bacillati</taxon>
        <taxon>Actinomycetota</taxon>
        <taxon>Actinomycetes</taxon>
        <taxon>Streptosporangiales</taxon>
        <taxon>Streptosporangiaceae</taxon>
        <taxon>Streptosporangium</taxon>
    </lineage>
</organism>
<protein>
    <recommendedName>
        <fullName evidence="8">Peptidase M48 domain-containing protein</fullName>
    </recommendedName>
</protein>
<evidence type="ECO:0000256" key="2">
    <source>
        <dbReference type="ARBA" id="ARBA00022723"/>
    </source>
</evidence>
<dbReference type="GO" id="GO:0006508">
    <property type="term" value="P:proteolysis"/>
    <property type="evidence" value="ECO:0007669"/>
    <property type="project" value="UniProtKB-KW"/>
</dbReference>
<dbReference type="Proteomes" id="UP000194761">
    <property type="component" value="Unassembled WGS sequence"/>
</dbReference>
<evidence type="ECO:0000256" key="4">
    <source>
        <dbReference type="ARBA" id="ARBA00022833"/>
    </source>
</evidence>
<comment type="caution">
    <text evidence="9">The sequence shown here is derived from an EMBL/GenBank/DDBJ whole genome shotgun (WGS) entry which is preliminary data.</text>
</comment>
<comment type="similarity">
    <text evidence="6">Belongs to the peptidase M48 family.</text>
</comment>
<dbReference type="GO" id="GO:0004222">
    <property type="term" value="F:metalloendopeptidase activity"/>
    <property type="evidence" value="ECO:0007669"/>
    <property type="project" value="InterPro"/>
</dbReference>
<evidence type="ECO:0000256" key="1">
    <source>
        <dbReference type="ARBA" id="ARBA00022670"/>
    </source>
</evidence>
<dbReference type="EMBL" id="NGFP01000148">
    <property type="protein sequence ID" value="OUC93110.1"/>
    <property type="molecule type" value="Genomic_DNA"/>
</dbReference>
<keyword evidence="7" id="KW-0812">Transmembrane</keyword>
<accession>A0A243REK6</accession>
<comment type="cofactor">
    <cofactor evidence="6">
        <name>Zn(2+)</name>
        <dbReference type="ChEBI" id="CHEBI:29105"/>
    </cofactor>
    <text evidence="6">Binds 1 zinc ion per subunit.</text>
</comment>
<evidence type="ECO:0000256" key="7">
    <source>
        <dbReference type="SAM" id="Phobius"/>
    </source>
</evidence>
<keyword evidence="7" id="KW-1133">Transmembrane helix</keyword>
<sequence>MTITSTPIPAVPNDGPADLPGLAELVCALRHCAQLPGLLIRVSPDLGNNAEAARSRCDRAPRIALGADLLTDSGSLPLYGVLAHEIAHHALDHGDTRPFWRNPVWLSKAALLGGLVVRLPLPVLAVLVCVVLAAALAGARRERLQEYDADTHAVRLLEAAGLPGRRLVAAALADLVDEPAGYRLIGWVFDGHPSARARRRNLAAGRPARRLRWALLWQRTPAPTTALGFTCTACELADTEAVIW</sequence>
<dbReference type="AlphaFoldDB" id="A0A243REK6"/>
<keyword evidence="3 6" id="KW-0378">Hydrolase</keyword>
<keyword evidence="1 6" id="KW-0645">Protease</keyword>
<dbReference type="InterPro" id="IPR001915">
    <property type="entry name" value="Peptidase_M48"/>
</dbReference>
<evidence type="ECO:0000256" key="3">
    <source>
        <dbReference type="ARBA" id="ARBA00022801"/>
    </source>
</evidence>
<feature type="domain" description="Peptidase M48" evidence="8">
    <location>
        <begin position="63"/>
        <end position="202"/>
    </location>
</feature>
<keyword evidence="2" id="KW-0479">Metal-binding</keyword>
<dbReference type="RefSeq" id="WP_086576438.1">
    <property type="nucleotide sequence ID" value="NZ_NGFP01000148.1"/>
</dbReference>
<feature type="transmembrane region" description="Helical" evidence="7">
    <location>
        <begin position="109"/>
        <end position="137"/>
    </location>
</feature>